<dbReference type="Gene3D" id="3.40.50.150">
    <property type="entry name" value="Vaccinia Virus protein VP39"/>
    <property type="match status" value="1"/>
</dbReference>
<reference evidence="1 2" key="1">
    <citation type="journal article" date="2016" name="Nat. Commun.">
        <title>Thousands of microbial genomes shed light on interconnected biogeochemical processes in an aquifer system.</title>
        <authorList>
            <person name="Anantharaman K."/>
            <person name="Brown C.T."/>
            <person name="Hug L.A."/>
            <person name="Sharon I."/>
            <person name="Castelle C.J."/>
            <person name="Probst A.J."/>
            <person name="Thomas B.C."/>
            <person name="Singh A."/>
            <person name="Wilkins M.J."/>
            <person name="Karaoz U."/>
            <person name="Brodie E.L."/>
            <person name="Williams K.H."/>
            <person name="Hubbard S.S."/>
            <person name="Banfield J.F."/>
        </authorList>
    </citation>
    <scope>NUCLEOTIDE SEQUENCE [LARGE SCALE GENOMIC DNA]</scope>
</reference>
<accession>A0A1F8C2R9</accession>
<comment type="caution">
    <text evidence="1">The sequence shown here is derived from an EMBL/GenBank/DDBJ whole genome shotgun (WGS) entry which is preliminary data.</text>
</comment>
<dbReference type="Pfam" id="PF13489">
    <property type="entry name" value="Methyltransf_23"/>
    <property type="match status" value="1"/>
</dbReference>
<dbReference type="STRING" id="1802525.A2975_04845"/>
<proteinExistence type="predicted"/>
<evidence type="ECO:0000313" key="2">
    <source>
        <dbReference type="Proteomes" id="UP000178429"/>
    </source>
</evidence>
<dbReference type="AlphaFoldDB" id="A0A1F8C2R9"/>
<organism evidence="1 2">
    <name type="scientific">Candidatus Woesebacteria bacterium RIFCSPLOWO2_01_FULL_44_14</name>
    <dbReference type="NCBI Taxonomy" id="1802525"/>
    <lineage>
        <taxon>Bacteria</taxon>
        <taxon>Candidatus Woeseibacteriota</taxon>
    </lineage>
</organism>
<protein>
    <recommendedName>
        <fullName evidence="3">Methyltransferase type 11 domain-containing protein</fullName>
    </recommendedName>
</protein>
<dbReference type="InterPro" id="IPR029063">
    <property type="entry name" value="SAM-dependent_MTases_sf"/>
</dbReference>
<evidence type="ECO:0008006" key="3">
    <source>
        <dbReference type="Google" id="ProtNLM"/>
    </source>
</evidence>
<sequence>MARDNESALLRDKEIIQKKKFLNSIYFDFYEQLRPNNIPEGKVVELGSGAGFIKKVIPKTITSDVIGGPEIDKVFFAEKMPFGNKTVAAILMIDVFHHIKNVEKALTEMQRCLKVGGKIIMIEPYNSLWGGFIYKYIHHEHFDANSEWKVKGKGRMSDSNAALPWIVFERDRKIFETKFPELKILKIEPHTPFLYLLSGGLTNYQFIPTFLYPLARNLEKLLSSFNHWLGMFVTVELQKSRG</sequence>
<evidence type="ECO:0000313" key="1">
    <source>
        <dbReference type="EMBL" id="OGM69908.1"/>
    </source>
</evidence>
<dbReference type="Proteomes" id="UP000178429">
    <property type="component" value="Unassembled WGS sequence"/>
</dbReference>
<dbReference type="SUPFAM" id="SSF53335">
    <property type="entry name" value="S-adenosyl-L-methionine-dependent methyltransferases"/>
    <property type="match status" value="1"/>
</dbReference>
<name>A0A1F8C2R9_9BACT</name>
<gene>
    <name evidence="1" type="ORF">A2975_04845</name>
</gene>
<dbReference type="EMBL" id="MGHL01000007">
    <property type="protein sequence ID" value="OGM69908.1"/>
    <property type="molecule type" value="Genomic_DNA"/>
</dbReference>